<evidence type="ECO:0000256" key="4">
    <source>
        <dbReference type="ARBA" id="ARBA00023040"/>
    </source>
</evidence>
<evidence type="ECO:0000256" key="6">
    <source>
        <dbReference type="ARBA" id="ARBA00023170"/>
    </source>
</evidence>
<evidence type="ECO:0000256" key="3">
    <source>
        <dbReference type="ARBA" id="ARBA00022989"/>
    </source>
</evidence>
<feature type="domain" description="G-protein coupled receptors family 1 profile" evidence="7">
    <location>
        <begin position="4"/>
        <end position="101"/>
    </location>
</feature>
<dbReference type="AlphaFoldDB" id="A0AA41N3E5"/>
<keyword evidence="6 8" id="KW-0675">Receptor</keyword>
<reference evidence="8" key="1">
    <citation type="submission" date="2020-03" db="EMBL/GenBank/DDBJ databases">
        <title>Studies in the Genomics of Life Span.</title>
        <authorList>
            <person name="Glass D."/>
        </authorList>
    </citation>
    <scope>NUCLEOTIDE SEQUENCE</scope>
    <source>
        <strain evidence="8">SUZIE</strain>
        <tissue evidence="8">Muscle</tissue>
    </source>
</reference>
<evidence type="ECO:0000313" key="9">
    <source>
        <dbReference type="Proteomes" id="UP001166674"/>
    </source>
</evidence>
<comment type="subcellular location">
    <subcellularLocation>
        <location evidence="1">Membrane</location>
        <topology evidence="1">Multi-pass membrane protein</topology>
    </subcellularLocation>
</comment>
<dbReference type="GO" id="GO:0004930">
    <property type="term" value="F:G protein-coupled receptor activity"/>
    <property type="evidence" value="ECO:0007669"/>
    <property type="project" value="UniProtKB-KW"/>
</dbReference>
<keyword evidence="4" id="KW-0297">G-protein coupled receptor</keyword>
<dbReference type="PANTHER" id="PTHR48001">
    <property type="entry name" value="OLFACTORY RECEPTOR"/>
    <property type="match status" value="1"/>
</dbReference>
<dbReference type="Pfam" id="PF00001">
    <property type="entry name" value="7tm_1"/>
    <property type="match status" value="1"/>
</dbReference>
<evidence type="ECO:0000256" key="1">
    <source>
        <dbReference type="ARBA" id="ARBA00004141"/>
    </source>
</evidence>
<accession>A0AA41N3E5</accession>
<dbReference type="SUPFAM" id="SSF81321">
    <property type="entry name" value="Family A G protein-coupled receptor-like"/>
    <property type="match status" value="1"/>
</dbReference>
<protein>
    <submittedName>
        <fullName evidence="8">Olfactory receptor 7C2</fullName>
    </submittedName>
</protein>
<gene>
    <name evidence="8" type="ORF">SUZIE_170515</name>
</gene>
<proteinExistence type="predicted"/>
<keyword evidence="4" id="KW-0807">Transducer</keyword>
<dbReference type="PROSITE" id="PS50262">
    <property type="entry name" value="G_PROTEIN_RECEP_F1_2"/>
    <property type="match status" value="1"/>
</dbReference>
<keyword evidence="2" id="KW-0812">Transmembrane</keyword>
<organism evidence="8 9">
    <name type="scientific">Sciurus carolinensis</name>
    <name type="common">Eastern gray squirrel</name>
    <dbReference type="NCBI Taxonomy" id="30640"/>
    <lineage>
        <taxon>Eukaryota</taxon>
        <taxon>Metazoa</taxon>
        <taxon>Chordata</taxon>
        <taxon>Craniata</taxon>
        <taxon>Vertebrata</taxon>
        <taxon>Euteleostomi</taxon>
        <taxon>Mammalia</taxon>
        <taxon>Eutheria</taxon>
        <taxon>Euarchontoglires</taxon>
        <taxon>Glires</taxon>
        <taxon>Rodentia</taxon>
        <taxon>Sciuromorpha</taxon>
        <taxon>Sciuridae</taxon>
        <taxon>Sciurinae</taxon>
        <taxon>Sciurini</taxon>
        <taxon>Sciurus</taxon>
    </lineage>
</organism>
<dbReference type="Gene3D" id="1.20.1070.10">
    <property type="entry name" value="Rhodopsin 7-helix transmembrane proteins"/>
    <property type="match status" value="1"/>
</dbReference>
<keyword evidence="3" id="KW-1133">Transmembrane helix</keyword>
<dbReference type="GO" id="GO:0016020">
    <property type="term" value="C:membrane"/>
    <property type="evidence" value="ECO:0007669"/>
    <property type="project" value="UniProtKB-SubCell"/>
</dbReference>
<evidence type="ECO:0000256" key="5">
    <source>
        <dbReference type="ARBA" id="ARBA00023136"/>
    </source>
</evidence>
<keyword evidence="5" id="KW-0472">Membrane</keyword>
<evidence type="ECO:0000313" key="8">
    <source>
        <dbReference type="EMBL" id="MBZ3882953.1"/>
    </source>
</evidence>
<evidence type="ECO:0000259" key="7">
    <source>
        <dbReference type="PROSITE" id="PS50262"/>
    </source>
</evidence>
<keyword evidence="9" id="KW-1185">Reference proteome</keyword>
<name>A0AA41N3E5_SCICA</name>
<dbReference type="InterPro" id="IPR017452">
    <property type="entry name" value="GPCR_Rhodpsn_7TM"/>
</dbReference>
<dbReference type="Proteomes" id="UP001166674">
    <property type="component" value="Unassembled WGS sequence"/>
</dbReference>
<sequence>MYLVTVLGNLLIISDSHLHMPMFFFLSNLSLADIVFTSTTVPKDLKNIQTQSRVSNFAGCISQIYFCVLFGCQDNLLLTVMAYDRFVAICHPLQYAAIMNP</sequence>
<comment type="caution">
    <text evidence="8">The sequence shown here is derived from an EMBL/GenBank/DDBJ whole genome shotgun (WGS) entry which is preliminary data.</text>
</comment>
<dbReference type="EMBL" id="JAATJV010384528">
    <property type="protein sequence ID" value="MBZ3882953.1"/>
    <property type="molecule type" value="Genomic_DNA"/>
</dbReference>
<dbReference type="InterPro" id="IPR000276">
    <property type="entry name" value="GPCR_Rhodpsn"/>
</dbReference>
<evidence type="ECO:0000256" key="2">
    <source>
        <dbReference type="ARBA" id="ARBA00022692"/>
    </source>
</evidence>